<evidence type="ECO:0000313" key="6">
    <source>
        <dbReference type="EMBL" id="MEJ5978585.1"/>
    </source>
</evidence>
<comment type="similarity">
    <text evidence="5">Belongs to the autoinducer synthase family.</text>
</comment>
<dbReference type="PROSITE" id="PS51187">
    <property type="entry name" value="AUTOINDUCER_SYNTH_2"/>
    <property type="match status" value="1"/>
</dbReference>
<keyword evidence="4 5" id="KW-0071">Autoinducer synthesis</keyword>
<proteinExistence type="inferred from homology"/>
<name>A0ABU8RZR5_9SPHN</name>
<keyword evidence="3" id="KW-0949">S-adenosyl-L-methionine</keyword>
<reference evidence="6 7" key="1">
    <citation type="submission" date="2024-03" db="EMBL/GenBank/DDBJ databases">
        <authorList>
            <person name="Jo J.-H."/>
        </authorList>
    </citation>
    <scope>NUCLEOTIDE SEQUENCE [LARGE SCALE GENOMIC DNA]</scope>
    <source>
        <strain evidence="6 7">PS1R-30</strain>
    </source>
</reference>
<dbReference type="EMBL" id="JBBHJZ010000004">
    <property type="protein sequence ID" value="MEJ5978585.1"/>
    <property type="molecule type" value="Genomic_DNA"/>
</dbReference>
<comment type="caution">
    <text evidence="6">The sequence shown here is derived from an EMBL/GenBank/DDBJ whole genome shotgun (WGS) entry which is preliminary data.</text>
</comment>
<evidence type="ECO:0000256" key="5">
    <source>
        <dbReference type="PROSITE-ProRule" id="PRU00533"/>
    </source>
</evidence>
<dbReference type="Pfam" id="PF00765">
    <property type="entry name" value="Autoind_synth"/>
    <property type="match status" value="1"/>
</dbReference>
<dbReference type="PANTHER" id="PTHR39322:SF1">
    <property type="entry name" value="ISOVALERYL-HOMOSERINE LACTONE SYNTHASE"/>
    <property type="match status" value="1"/>
</dbReference>
<sequence>MHEDRKKVFVDTLNWTVPHDGRQEADQYDTDHADYLILRDVASGDHLGSVRLLPTTGSHMLADVFPFLCEGAIPRGPSVREITRLVVSPSVPVRDRLMVRNMLGRAMIEFGLQTGITKYTAVCEFGFLTQLLSSGWHIKPLGMPQLVAGSLIGALQIRLDRHSLALTNEAWRHDAPVLRMIEHTPALVA</sequence>
<evidence type="ECO:0000256" key="2">
    <source>
        <dbReference type="ARBA" id="ARBA00022679"/>
    </source>
</evidence>
<protein>
    <submittedName>
        <fullName evidence="6">Acyl-homoserine-lactone synthase</fullName>
    </submittedName>
</protein>
<dbReference type="Gene3D" id="3.40.630.30">
    <property type="match status" value="1"/>
</dbReference>
<dbReference type="PANTHER" id="PTHR39322">
    <property type="entry name" value="ACYL-HOMOSERINE-LACTONE SYNTHASE"/>
    <property type="match status" value="1"/>
</dbReference>
<organism evidence="6 7">
    <name type="scientific">Novosphingobium anseongense</name>
    <dbReference type="NCBI Taxonomy" id="3133436"/>
    <lineage>
        <taxon>Bacteria</taxon>
        <taxon>Pseudomonadati</taxon>
        <taxon>Pseudomonadota</taxon>
        <taxon>Alphaproteobacteria</taxon>
        <taxon>Sphingomonadales</taxon>
        <taxon>Sphingomonadaceae</taxon>
        <taxon>Novosphingobium</taxon>
    </lineage>
</organism>
<dbReference type="Proteomes" id="UP001361239">
    <property type="component" value="Unassembled WGS sequence"/>
</dbReference>
<dbReference type="InterPro" id="IPR001690">
    <property type="entry name" value="Autoind_synthase"/>
</dbReference>
<evidence type="ECO:0000256" key="1">
    <source>
        <dbReference type="ARBA" id="ARBA00022654"/>
    </source>
</evidence>
<evidence type="ECO:0000313" key="7">
    <source>
        <dbReference type="Proteomes" id="UP001361239"/>
    </source>
</evidence>
<accession>A0ABU8RZR5</accession>
<dbReference type="InterPro" id="IPR016181">
    <property type="entry name" value="Acyl_CoA_acyltransferase"/>
</dbReference>
<evidence type="ECO:0000256" key="4">
    <source>
        <dbReference type="ARBA" id="ARBA00022929"/>
    </source>
</evidence>
<keyword evidence="2" id="KW-0808">Transferase</keyword>
<keyword evidence="7" id="KW-1185">Reference proteome</keyword>
<keyword evidence="1 5" id="KW-0673">Quorum sensing</keyword>
<evidence type="ECO:0000256" key="3">
    <source>
        <dbReference type="ARBA" id="ARBA00022691"/>
    </source>
</evidence>
<dbReference type="SUPFAM" id="SSF55729">
    <property type="entry name" value="Acyl-CoA N-acyltransferases (Nat)"/>
    <property type="match status" value="1"/>
</dbReference>
<gene>
    <name evidence="6" type="ORF">WG901_18175</name>
</gene>
<dbReference type="RefSeq" id="WP_339588527.1">
    <property type="nucleotide sequence ID" value="NZ_JBBHJZ010000004.1"/>
</dbReference>